<dbReference type="Proteomes" id="UP000006281">
    <property type="component" value="Chromosome"/>
</dbReference>
<evidence type="ECO:0008006" key="4">
    <source>
        <dbReference type="Google" id="ProtNLM"/>
    </source>
</evidence>
<feature type="chain" id="PRO_5003835896" description="Secreted protein" evidence="1">
    <location>
        <begin position="28"/>
        <end position="146"/>
    </location>
</feature>
<accession>K0K7N5</accession>
<sequence length="146" mass="15023">MPSRRWIAAALVVLALGAAGCAGTPTADDRPVEPPAKVESISGKDVKRVTLTERAHQRVGVETVEIATGASGLVVPYAAVIYSADGGTWVFVETGSRSYAREKVVVENVGGDKGTEAYLSAGPPVGTKVVRTGVVELYGAELGVGK</sequence>
<dbReference type="EMBL" id="HE804045">
    <property type="protein sequence ID" value="CCH32613.1"/>
    <property type="molecule type" value="Genomic_DNA"/>
</dbReference>
<evidence type="ECO:0000256" key="1">
    <source>
        <dbReference type="SAM" id="SignalP"/>
    </source>
</evidence>
<evidence type="ECO:0000313" key="2">
    <source>
        <dbReference type="EMBL" id="CCH32613.1"/>
    </source>
</evidence>
<reference evidence="2 3" key="1">
    <citation type="journal article" date="2012" name="BMC Genomics">
        <title>Complete genome sequence of Saccharothrix espanaensis DSM 44229T and comparison to the other completely sequenced Pseudonocardiaceae.</title>
        <authorList>
            <person name="Strobel T."/>
            <person name="Al-Dilaimi A."/>
            <person name="Blom J."/>
            <person name="Gessner A."/>
            <person name="Kalinowski J."/>
            <person name="Luzhetska M."/>
            <person name="Puhler A."/>
            <person name="Szczepanowski R."/>
            <person name="Bechthold A."/>
            <person name="Ruckert C."/>
        </authorList>
    </citation>
    <scope>NUCLEOTIDE SEQUENCE [LARGE SCALE GENOMIC DNA]</scope>
    <source>
        <strain evidence="3">ATCC 51144 / DSM 44229 / JCM 9112 / NBRC 15066 / NRRL 15764</strain>
    </source>
</reference>
<protein>
    <recommendedName>
        <fullName evidence="4">Secreted protein</fullName>
    </recommendedName>
</protein>
<name>K0K7N5_SACES</name>
<evidence type="ECO:0000313" key="3">
    <source>
        <dbReference type="Proteomes" id="UP000006281"/>
    </source>
</evidence>
<dbReference type="STRING" id="1179773.BN6_53500"/>
<gene>
    <name evidence="2" type="ordered locus">BN6_53500</name>
</gene>
<organism evidence="2 3">
    <name type="scientific">Saccharothrix espanaensis (strain ATCC 51144 / DSM 44229 / JCM 9112 / NBRC 15066 / NRRL 15764)</name>
    <dbReference type="NCBI Taxonomy" id="1179773"/>
    <lineage>
        <taxon>Bacteria</taxon>
        <taxon>Bacillati</taxon>
        <taxon>Actinomycetota</taxon>
        <taxon>Actinomycetes</taxon>
        <taxon>Pseudonocardiales</taxon>
        <taxon>Pseudonocardiaceae</taxon>
        <taxon>Saccharothrix</taxon>
    </lineage>
</organism>
<dbReference type="eggNOG" id="COG0845">
    <property type="taxonomic scope" value="Bacteria"/>
</dbReference>
<dbReference type="BioCyc" id="SESP1179773:BN6_RS25860-MONOMER"/>
<dbReference type="KEGG" id="sesp:BN6_53500"/>
<dbReference type="RefSeq" id="WP_015102725.1">
    <property type="nucleotide sequence ID" value="NC_019673.1"/>
</dbReference>
<keyword evidence="3" id="KW-1185">Reference proteome</keyword>
<dbReference type="PROSITE" id="PS51257">
    <property type="entry name" value="PROKAR_LIPOPROTEIN"/>
    <property type="match status" value="1"/>
</dbReference>
<dbReference type="AlphaFoldDB" id="K0K7N5"/>
<proteinExistence type="predicted"/>
<dbReference type="PATRIC" id="fig|1179773.3.peg.5389"/>
<keyword evidence="1" id="KW-0732">Signal</keyword>
<dbReference type="OrthoDB" id="3823490at2"/>
<feature type="signal peptide" evidence="1">
    <location>
        <begin position="1"/>
        <end position="27"/>
    </location>
</feature>
<dbReference type="HOGENOM" id="CLU_145339_0_0_11"/>